<dbReference type="InParanoid" id="A0A804J1Y0"/>
<dbReference type="CDD" id="cd16667">
    <property type="entry name" value="RING-H2_RNF126-like"/>
    <property type="match status" value="1"/>
</dbReference>
<dbReference type="GO" id="GO:0006405">
    <property type="term" value="P:RNA export from nucleus"/>
    <property type="evidence" value="ECO:0007669"/>
    <property type="project" value="InterPro"/>
</dbReference>
<feature type="compositionally biased region" description="Gly residues" evidence="14">
    <location>
        <begin position="2040"/>
        <end position="2058"/>
    </location>
</feature>
<dbReference type="InterPro" id="IPR001841">
    <property type="entry name" value="Znf_RING"/>
</dbReference>
<dbReference type="Gramene" id="Ma05_t07420.1">
    <property type="protein sequence ID" value="Ma05_p07420.1"/>
    <property type="gene ID" value="Ma05_g07420"/>
</dbReference>
<feature type="region of interest" description="Disordered" evidence="14">
    <location>
        <begin position="2475"/>
        <end position="2557"/>
    </location>
</feature>
<feature type="region of interest" description="Disordered" evidence="14">
    <location>
        <begin position="1587"/>
        <end position="1607"/>
    </location>
</feature>
<dbReference type="SUPFAM" id="SSF117289">
    <property type="entry name" value="Nucleoporin domain"/>
    <property type="match status" value="1"/>
</dbReference>
<dbReference type="Gene3D" id="1.10.10.60">
    <property type="entry name" value="Homeodomain-like"/>
    <property type="match status" value="1"/>
</dbReference>
<dbReference type="EC" id="2.3.2.27" evidence="2"/>
<dbReference type="Proteomes" id="UP000012960">
    <property type="component" value="Unplaced"/>
</dbReference>
<sequence length="2557" mass="273325">MAEASPRLIRLEEEIEGDHGATADFVFCRLGEPVSLKPADSEFDLQAPPARPLAISERFGAIFLAHSEGFLVAKTKDVIGLGKEIKEKGKTPCIQNTSVVDVKIGRVSLLALSNDSTVLAAAVGGEIHFFYVPSLINHKECKPSFSNALKNSGIVKDIRWQKNSQKSFVVLSSDGLLCHGRVKDSIKDVMENVDAVDWSMEGDYIAVARKSDIRIFSSDFKEQICITLSFQSWSNDTESEIFIKVDSIEWVRDDSIVVGCVRVNEDGNEEGYLIQVIKSREHKLTENLCKPVVFSFPDLFEGVLDDILPTGAGPYLLLSYLGRWGLLLASNKKNIDQHVLLLAYSMDDNQREVSLLEFQNDKYKPTICLKENGDDNLILGFGVDKISVFEKVKVQVGIESRELSPLCVLYCLTCEGKLIMYHVARVSDPSDLPQSSLPPTDVLLENELATSSNLKDDTDGLKSNNNLKQIIPESPSVPTGEELRSARNKDIHQVPSDKIHTGKRDESNDNSVVRPSIPQTAKMTQLSMESPTINVTASVGQRKSGMIETVSSSGEGVNVPHVIHNLSSDASVTMQANAKNIIKGGDKVEVSPGPTRIGGVPSDLQSIGGINAKVSPFASGSSAVSGSFGKSEAGVGSKASFSSQKSLSTNPLSGSTSLNLTGVGGGSSNLMFSSNRGTHSVAHTTSFNKSANTEAASPGSSLPQKSSIVGKSLFPKPQTLVEDLRTSKSSLMLDSEPELSKQFYNVKDMTKELDTLLSLIEQEGGFKDACTVLHQNSILTLEDGLKNLSQTFRMCRRKVEEELTEIQELQRKMSQVSARQVYMADIVKQASTEHYWDIWNRQKLNPEIEQKRQNIWKVYQDLTNQLIELERYFNTLEISKFGESDKSTGRRAFHGNMRQSRHLQSLHSVYSTLNSQLAAAEKLSDSLSRQMALLHINNPTKRVGVARELFESIGLADEGITLKSPDVRSPFQSPVSVKRITSSTDFSSKEYPRRAASSALSTIEPETTRRRRDSFGKNWASFEPPKTIVKRTAHQEHVRVSANNPFTTAKKQFDAQIESFAVIQQKATEKPASLTESLTGKVQPEVYRVSKDIQEKPSQQTSKSQSSTVFRWSGSPQPLVSKSHPTEEIRNHMTETSVAMAPASSLLSPGTLESKSNPMREIRKSTPLTSVAMSPTSSLFNSASSGAKENTGSDVVTHISNSSVKSVSFPKMTPNVQMEAPNTVATSIKFPSGTSTPKSISKEAKTQVEKQLSLKTLGEGFSGKLQGSMQQSAVSPESLSALSTNSNALSFSTMFGVRTDISQSITGKKQSSGTVSALTSDTKVSSSPTPFSTFTLSTPSSISNASTSAMPSLPNITLGGPSPVHAMTSASGSTSSTAQYFVPSSSASASLSQSWSSTSAPSPSESSALQSSPSVSNEANARSELTLQLTSSPQQGTPKFEPVTSQAVNVGLTGLSMRGEPSSLTTGGNIIPAASNSQPGLGSVVSPPMGTATVNNNELDVNSSQEEEMEEEASDPSNMLNLGALGGFGLGSESTSSTPKPNPFGGSFVTANTSISTSPVMLTASPGQLFRPPSLSLPTAQSVQPTQSVNSSAFSGGNTSGLGGFGQPSQIGAGQQALGSVLGAFGQSRQLGAGGFGGGFPTVATSGGFSTATGFTGTAAGGGFAALASRGGGFAAAAVSSSSGFTGFGAGGFSAAAVASGGGGSFGGGGTGGGFGASASSGGGFAGAGSQGGGFGAAGFGGGFTSVISCRGLVSRRGRRRETAREMEEPLVARFWCHVCTQTVNPVTEAEIKCPRCDGGFLEEMDPPRGHADTPLDPASHRAFSLWTPFFLGLLGGGSLRRGGPHGEGEGDEDDVEHSNRDLDSQTAAQRPQGSSAILQLLQALGRSDSEGESERVILINPFITQAIILQANQPQTQTQPQTPGGISDGGVGALFEDYFLGTRSSLDLLLQHLAENDPNRYGTPPARKEAVDAMPTVKVEENTSCPVCLEDMEVGAEAREMPCKHKFHGECILPWLELHSSCPLCRFQLPADDPKVPSAGGGGSNAAEAGGEGSGDGGSRESARWLWIPGLEYASVIVLEHSEETMNMKGMIAAQTSLLLDGHRSGDSMMTAISGAHAWRIISIPLNKSDMHDDQLVSVEMKMYHQHQQGGHNNILSSRTAFPAERHLLLQGGRIPEESGLVLSTDAKPRLKWTPELHERFIEAVDQLGGADKATPKSVMRLMGIPGLTLYHLKSHLQKYRLSKNLQAQASSGSAKIATGCKLVAGRTAEGNGLLLGSTNIIPQSNKNIPINEALQMQIEVQRRLQEQLEVQRHLQLRIEAQGKYLQSVLEKAQETLGKQNLGSPGLEAAKVQLSELVSKVSNECFSNAFPGLEEIRNPNTLQVNPSQLADCSAESCLTSSEGSQKDQDMTNFHRSLRAYGGGLPLCRQQMHQDTRLETTQSAWCYLNDQKTFPSSILGDSERTTFSVQDFATHPVSSKAQRGGGADSEAQQKERSEEHMFLEHPNNKRVAGQQDRGKQSNSFGMPGHTAQLDLNADEDNEGDRDSKFDLNGFGWS</sequence>
<dbReference type="GO" id="GO:0017056">
    <property type="term" value="F:structural constituent of nuclear pore"/>
    <property type="evidence" value="ECO:0007669"/>
    <property type="project" value="InterPro"/>
</dbReference>
<evidence type="ECO:0000256" key="6">
    <source>
        <dbReference type="ARBA" id="ARBA00022786"/>
    </source>
</evidence>
<dbReference type="Pfam" id="PF14369">
    <property type="entry name" value="Zn_ribbon_19"/>
    <property type="match status" value="1"/>
</dbReference>
<evidence type="ECO:0000256" key="12">
    <source>
        <dbReference type="PROSITE-ProRule" id="PRU00175"/>
    </source>
</evidence>
<evidence type="ECO:0000256" key="13">
    <source>
        <dbReference type="SAM" id="Coils"/>
    </source>
</evidence>
<keyword evidence="10" id="KW-0804">Transcription</keyword>
<feature type="domain" description="HTH myb-type" evidence="16">
    <location>
        <begin position="2186"/>
        <end position="2246"/>
    </location>
</feature>
<evidence type="ECO:0000313" key="19">
    <source>
        <dbReference type="Proteomes" id="UP000012960"/>
    </source>
</evidence>
<evidence type="ECO:0000256" key="4">
    <source>
        <dbReference type="ARBA" id="ARBA00022723"/>
    </source>
</evidence>
<dbReference type="PROSITE" id="PS51294">
    <property type="entry name" value="HTH_MYB"/>
    <property type="match status" value="1"/>
</dbReference>
<dbReference type="PANTHER" id="PTHR34418:SF3">
    <property type="entry name" value="NUCLEAR PORE COMPLEX PROTEIN NUP214"/>
    <property type="match status" value="1"/>
</dbReference>
<dbReference type="InterPro" id="IPR025756">
    <property type="entry name" value="Myb_CC_LHEQLE"/>
</dbReference>
<dbReference type="InterPro" id="IPR017930">
    <property type="entry name" value="Myb_dom"/>
</dbReference>
<feature type="coiled-coil region" evidence="13">
    <location>
        <begin position="792"/>
        <end position="819"/>
    </location>
</feature>
<keyword evidence="3" id="KW-0808">Transferase</keyword>
<keyword evidence="8" id="KW-0805">Transcription regulation</keyword>
<feature type="region of interest" description="Disordered" evidence="14">
    <location>
        <begin position="996"/>
        <end position="1021"/>
    </location>
</feature>
<comment type="catalytic activity">
    <reaction evidence="1">
        <text>S-ubiquitinyl-[E2 ubiquitin-conjugating enzyme]-L-cysteine + [acceptor protein]-L-lysine = [E2 ubiquitin-conjugating enzyme]-L-cysteine + N(6)-ubiquitinyl-[acceptor protein]-L-lysine.</text>
        <dbReference type="EC" id="2.3.2.27"/>
    </reaction>
</comment>
<dbReference type="PANTHER" id="PTHR34418">
    <property type="entry name" value="NUCLEAR PORE COMPLEX PROTEIN NUP214 ISOFORM X1"/>
    <property type="match status" value="1"/>
</dbReference>
<reference evidence="18" key="2">
    <citation type="submission" date="2021-05" db="UniProtKB">
        <authorList>
            <consortium name="EnsemblPlants"/>
        </authorList>
    </citation>
    <scope>IDENTIFICATION</scope>
    <source>
        <strain evidence="18">subsp. malaccensis</strain>
    </source>
</reference>
<keyword evidence="13" id="KW-0175">Coiled coil</keyword>
<feature type="region of interest" description="Disordered" evidence="14">
    <location>
        <begin position="1306"/>
        <end position="1348"/>
    </location>
</feature>
<gene>
    <name evidence="17" type="ORF">GSMUA_259750.1</name>
</gene>
<protein>
    <recommendedName>
        <fullName evidence="2">RING-type E3 ubiquitin transferase</fullName>
        <ecNumber evidence="2">2.3.2.27</ecNumber>
    </recommendedName>
</protein>
<evidence type="ECO:0000256" key="3">
    <source>
        <dbReference type="ARBA" id="ARBA00022679"/>
    </source>
</evidence>
<feature type="compositionally biased region" description="Basic and acidic residues" evidence="14">
    <location>
        <begin position="481"/>
        <end position="507"/>
    </location>
</feature>
<dbReference type="FunFam" id="1.10.10.60:FF:000002">
    <property type="entry name" value="Myb family transcription factor"/>
    <property type="match status" value="1"/>
</dbReference>
<feature type="compositionally biased region" description="Polar residues" evidence="14">
    <location>
        <begin position="649"/>
        <end position="660"/>
    </location>
</feature>
<evidence type="ECO:0000256" key="8">
    <source>
        <dbReference type="ARBA" id="ARBA00023015"/>
    </source>
</evidence>
<dbReference type="GO" id="GO:0008270">
    <property type="term" value="F:zinc ion binding"/>
    <property type="evidence" value="ECO:0007669"/>
    <property type="project" value="UniProtKB-KW"/>
</dbReference>
<feature type="region of interest" description="Disordered" evidence="14">
    <location>
        <begin position="689"/>
        <end position="709"/>
    </location>
</feature>
<dbReference type="InterPro" id="IPR006447">
    <property type="entry name" value="Myb_dom_plants"/>
</dbReference>
<feature type="compositionally biased region" description="Polar residues" evidence="14">
    <location>
        <begin position="1306"/>
        <end position="1324"/>
    </location>
</feature>
<feature type="region of interest" description="Disordered" evidence="14">
    <location>
        <begin position="1391"/>
        <end position="1422"/>
    </location>
</feature>
<evidence type="ECO:0000256" key="9">
    <source>
        <dbReference type="ARBA" id="ARBA00023125"/>
    </source>
</evidence>
<evidence type="ECO:0000256" key="11">
    <source>
        <dbReference type="ARBA" id="ARBA00023242"/>
    </source>
</evidence>
<evidence type="ECO:0000256" key="5">
    <source>
        <dbReference type="ARBA" id="ARBA00022771"/>
    </source>
</evidence>
<dbReference type="GO" id="GO:0003677">
    <property type="term" value="F:DNA binding"/>
    <property type="evidence" value="ECO:0007669"/>
    <property type="project" value="UniProtKB-KW"/>
</dbReference>
<keyword evidence="19" id="KW-1185">Reference proteome</keyword>
<dbReference type="InterPro" id="IPR009057">
    <property type="entry name" value="Homeodomain-like_sf"/>
</dbReference>
<proteinExistence type="predicted"/>
<feature type="region of interest" description="Disordered" evidence="14">
    <location>
        <begin position="453"/>
        <end position="514"/>
    </location>
</feature>
<dbReference type="InterPro" id="IPR001005">
    <property type="entry name" value="SANT/Myb"/>
</dbReference>
<dbReference type="OMA" id="KWVKESA"/>
<feature type="region of interest" description="Disordered" evidence="14">
    <location>
        <begin position="2037"/>
        <end position="2062"/>
    </location>
</feature>
<dbReference type="SUPFAM" id="SSF57850">
    <property type="entry name" value="RING/U-box"/>
    <property type="match status" value="1"/>
</dbReference>
<dbReference type="InterPro" id="IPR039525">
    <property type="entry name" value="RNF126-like_zinc-ribbon"/>
</dbReference>
<keyword evidence="6" id="KW-0833">Ubl conjugation pathway</keyword>
<dbReference type="PROSITE" id="PS50089">
    <property type="entry name" value="ZF_RING_2"/>
    <property type="match status" value="1"/>
</dbReference>
<dbReference type="InterPro" id="IPR013083">
    <property type="entry name" value="Znf_RING/FYVE/PHD"/>
</dbReference>
<feature type="compositionally biased region" description="Low complexity" evidence="14">
    <location>
        <begin position="1098"/>
        <end position="1108"/>
    </location>
</feature>
<feature type="region of interest" description="Disordered" evidence="14">
    <location>
        <begin position="1227"/>
        <end position="1246"/>
    </location>
</feature>
<organism evidence="18 19">
    <name type="scientific">Musa acuminata subsp. malaccensis</name>
    <name type="common">Wild banana</name>
    <name type="synonym">Musa malaccensis</name>
    <dbReference type="NCBI Taxonomy" id="214687"/>
    <lineage>
        <taxon>Eukaryota</taxon>
        <taxon>Viridiplantae</taxon>
        <taxon>Streptophyta</taxon>
        <taxon>Embryophyta</taxon>
        <taxon>Tracheophyta</taxon>
        <taxon>Spermatophyta</taxon>
        <taxon>Magnoliopsida</taxon>
        <taxon>Liliopsida</taxon>
        <taxon>Zingiberales</taxon>
        <taxon>Musaceae</taxon>
        <taxon>Musa</taxon>
    </lineage>
</organism>
<evidence type="ECO:0000256" key="7">
    <source>
        <dbReference type="ARBA" id="ARBA00022833"/>
    </source>
</evidence>
<dbReference type="EnsemblPlants" id="Ma05_t07420.1">
    <property type="protein sequence ID" value="Ma05_p07420.1"/>
    <property type="gene ID" value="Ma05_g07420"/>
</dbReference>
<dbReference type="GO" id="GO:0061630">
    <property type="term" value="F:ubiquitin protein ligase activity"/>
    <property type="evidence" value="ECO:0007669"/>
    <property type="project" value="UniProtKB-EC"/>
</dbReference>
<feature type="region of interest" description="Disordered" evidence="14">
    <location>
        <begin position="1138"/>
        <end position="1194"/>
    </location>
</feature>
<evidence type="ECO:0000256" key="10">
    <source>
        <dbReference type="ARBA" id="ARBA00023163"/>
    </source>
</evidence>
<evidence type="ECO:0000313" key="17">
    <source>
        <dbReference type="EMBL" id="CAG1837798.1"/>
    </source>
</evidence>
<evidence type="ECO:0000256" key="2">
    <source>
        <dbReference type="ARBA" id="ARBA00012483"/>
    </source>
</evidence>
<dbReference type="InterPro" id="IPR044694">
    <property type="entry name" value="NUP214"/>
</dbReference>
<feature type="region of interest" description="Disordered" evidence="14">
    <location>
        <begin position="1841"/>
        <end position="1875"/>
    </location>
</feature>
<feature type="compositionally biased region" description="Polar residues" evidence="14">
    <location>
        <begin position="1865"/>
        <end position="1875"/>
    </location>
</feature>
<accession>A0A804J1Y0</accession>
<feature type="region of interest" description="Disordered" evidence="14">
    <location>
        <begin position="640"/>
        <end position="660"/>
    </location>
</feature>
<keyword evidence="7" id="KW-0862">Zinc</keyword>
<feature type="compositionally biased region" description="Low complexity" evidence="14">
    <location>
        <begin position="1391"/>
        <end position="1416"/>
    </location>
</feature>
<evidence type="ECO:0000259" key="15">
    <source>
        <dbReference type="PROSITE" id="PS50089"/>
    </source>
</evidence>
<reference evidence="17" key="1">
    <citation type="submission" date="2021-03" db="EMBL/GenBank/DDBJ databases">
        <authorList>
            <consortium name="Genoscope - CEA"/>
            <person name="William W."/>
        </authorList>
    </citation>
    <scope>NUCLEOTIDE SEQUENCE</scope>
    <source>
        <strain evidence="17">Doubled-haploid Pahang</strain>
    </source>
</reference>
<dbReference type="SMART" id="SM00184">
    <property type="entry name" value="RING"/>
    <property type="match status" value="1"/>
</dbReference>
<feature type="domain" description="RING-type" evidence="15">
    <location>
        <begin position="1986"/>
        <end position="2027"/>
    </location>
</feature>
<dbReference type="SUPFAM" id="SSF46689">
    <property type="entry name" value="Homeodomain-like"/>
    <property type="match status" value="1"/>
</dbReference>
<evidence type="ECO:0000256" key="14">
    <source>
        <dbReference type="SAM" id="MobiDB-lite"/>
    </source>
</evidence>
<keyword evidence="4" id="KW-0479">Metal-binding</keyword>
<dbReference type="Pfam" id="PF14379">
    <property type="entry name" value="Myb_CC_LHEQLE"/>
    <property type="match status" value="1"/>
</dbReference>
<keyword evidence="11" id="KW-0539">Nucleus</keyword>
<dbReference type="FunFam" id="3.30.40.10:FF:000022">
    <property type="entry name" value="E3 ubiquitin-protein ligase RING1-like"/>
    <property type="match status" value="1"/>
</dbReference>
<evidence type="ECO:0000313" key="18">
    <source>
        <dbReference type="EnsemblPlants" id="Ma05_p07420.1"/>
    </source>
</evidence>
<feature type="region of interest" description="Disordered" evidence="14">
    <location>
        <begin position="1091"/>
        <end position="1125"/>
    </location>
</feature>
<name>A0A804J1Y0_MUSAM</name>
<dbReference type="Gene3D" id="3.30.40.10">
    <property type="entry name" value="Zinc/RING finger domain, C3HC4 (zinc finger)"/>
    <property type="match status" value="1"/>
</dbReference>
<keyword evidence="5 12" id="KW-0863">Zinc-finger</keyword>
<dbReference type="Pfam" id="PF13639">
    <property type="entry name" value="zf-RING_2"/>
    <property type="match status" value="1"/>
</dbReference>
<feature type="compositionally biased region" description="Basic and acidic residues" evidence="14">
    <location>
        <begin position="2491"/>
        <end position="2507"/>
    </location>
</feature>
<feature type="compositionally biased region" description="Low complexity" evidence="14">
    <location>
        <begin position="1325"/>
        <end position="1348"/>
    </location>
</feature>
<feature type="compositionally biased region" description="Polar residues" evidence="14">
    <location>
        <begin position="1166"/>
        <end position="1194"/>
    </location>
</feature>
<keyword evidence="9" id="KW-0238">DNA-binding</keyword>
<evidence type="ECO:0000259" key="16">
    <source>
        <dbReference type="PROSITE" id="PS51294"/>
    </source>
</evidence>
<feature type="compositionally biased region" description="Polar residues" evidence="14">
    <location>
        <begin position="1145"/>
        <end position="1157"/>
    </location>
</feature>
<dbReference type="NCBIfam" id="TIGR01557">
    <property type="entry name" value="myb_SHAQKYF"/>
    <property type="match status" value="1"/>
</dbReference>
<evidence type="ECO:0000256" key="1">
    <source>
        <dbReference type="ARBA" id="ARBA00000900"/>
    </source>
</evidence>
<dbReference type="Pfam" id="PF00249">
    <property type="entry name" value="Myb_DNA-binding"/>
    <property type="match status" value="1"/>
</dbReference>
<dbReference type="EMBL" id="HG996470">
    <property type="protein sequence ID" value="CAG1837798.1"/>
    <property type="molecule type" value="Genomic_DNA"/>
</dbReference>